<feature type="transmembrane region" description="Helical" evidence="1">
    <location>
        <begin position="145"/>
        <end position="166"/>
    </location>
</feature>
<dbReference type="PANTHER" id="PTHR34219:SF1">
    <property type="entry name" value="PEPSY DOMAIN-CONTAINING PROTEIN"/>
    <property type="match status" value="1"/>
</dbReference>
<sequence length="458" mass="49687">MATGQPRPNSYRTIWRWHFYAGLFVLPFIITLSLSGALYLFKPQIERWEERGFRGSPVATQVAPSWQVDAALAAFPGARLLDYRLPERAGDAAMVRVDLPDGGGVRETFVAADGAVVGSLRPEARIMALVKTVHSQLMIGKAGNWLVELAASWAILMIASGLYLWWPRGRGMAGVLWPRLTGGRRLLWRDLHAVTGFWISGLALVLLLTGLPWTDVWGSGFNRLRAELGWVKGASPWVTEEGAAEERQPIAAAEPHAPHHGGHSGAGHMGGNDGAFSPALFNTMVARARSERLAFPAIVTPPGAPGRFGAPGEMAWTIRSDAANVPLQQTIRFSRDGSEPLSRERFGDIHVIDRMVGYGIAWHQGQLFGPFNQAIGVLTAAGLITLAVSGFMMWRRRKPAGKLGAPSAAERPGRVVIAILLACAALLPLLALSLVLIWLVERAAFPRLPRLARWLGAA</sequence>
<feature type="transmembrane region" description="Helical" evidence="1">
    <location>
        <begin position="20"/>
        <end position="41"/>
    </location>
</feature>
<accession>A0ABR6NHV2</accession>
<dbReference type="RefSeq" id="WP_184152502.1">
    <property type="nucleotide sequence ID" value="NZ_JACHKA010000001.1"/>
</dbReference>
<keyword evidence="1" id="KW-1133">Transmembrane helix</keyword>
<evidence type="ECO:0000313" key="2">
    <source>
        <dbReference type="EMBL" id="MBB5985764.1"/>
    </source>
</evidence>
<feature type="transmembrane region" description="Helical" evidence="1">
    <location>
        <begin position="415"/>
        <end position="440"/>
    </location>
</feature>
<reference evidence="2 3" key="1">
    <citation type="submission" date="2020-08" db="EMBL/GenBank/DDBJ databases">
        <title>Exploring microbial biodiversity for novel pathways involved in the catabolism of aromatic compounds derived from lignin.</title>
        <authorList>
            <person name="Elkins J."/>
        </authorList>
    </citation>
    <scope>NUCLEOTIDE SEQUENCE [LARGE SCALE GENOMIC DNA]</scope>
    <source>
        <strain evidence="2 3">B1D3A</strain>
    </source>
</reference>
<keyword evidence="1" id="KW-0472">Membrane</keyword>
<organism evidence="2 3">
    <name type="scientific">Sphingobium lignivorans</name>
    <dbReference type="NCBI Taxonomy" id="2735886"/>
    <lineage>
        <taxon>Bacteria</taxon>
        <taxon>Pseudomonadati</taxon>
        <taxon>Pseudomonadota</taxon>
        <taxon>Alphaproteobacteria</taxon>
        <taxon>Sphingomonadales</taxon>
        <taxon>Sphingomonadaceae</taxon>
        <taxon>Sphingobium</taxon>
    </lineage>
</organism>
<keyword evidence="3" id="KW-1185">Reference proteome</keyword>
<protein>
    <submittedName>
        <fullName evidence="2">Iron-regulated membrane protein</fullName>
    </submittedName>
</protein>
<gene>
    <name evidence="2" type="ORF">HNP60_001738</name>
</gene>
<feature type="transmembrane region" description="Helical" evidence="1">
    <location>
        <begin position="186"/>
        <end position="208"/>
    </location>
</feature>
<comment type="caution">
    <text evidence="2">The sequence shown here is derived from an EMBL/GenBank/DDBJ whole genome shotgun (WGS) entry which is preliminary data.</text>
</comment>
<dbReference type="Pfam" id="PF03929">
    <property type="entry name" value="PepSY_TM"/>
    <property type="match status" value="1"/>
</dbReference>
<evidence type="ECO:0000256" key="1">
    <source>
        <dbReference type="SAM" id="Phobius"/>
    </source>
</evidence>
<dbReference type="InterPro" id="IPR005625">
    <property type="entry name" value="PepSY-ass_TM"/>
</dbReference>
<name>A0ABR6NHV2_9SPHN</name>
<feature type="transmembrane region" description="Helical" evidence="1">
    <location>
        <begin position="374"/>
        <end position="395"/>
    </location>
</feature>
<dbReference type="EMBL" id="JACHKA010000001">
    <property type="protein sequence ID" value="MBB5985764.1"/>
    <property type="molecule type" value="Genomic_DNA"/>
</dbReference>
<dbReference type="PANTHER" id="PTHR34219">
    <property type="entry name" value="IRON-REGULATED INNER MEMBRANE PROTEIN-RELATED"/>
    <property type="match status" value="1"/>
</dbReference>
<evidence type="ECO:0000313" key="3">
    <source>
        <dbReference type="Proteomes" id="UP001138540"/>
    </source>
</evidence>
<keyword evidence="1" id="KW-0812">Transmembrane</keyword>
<proteinExistence type="predicted"/>
<dbReference type="Proteomes" id="UP001138540">
    <property type="component" value="Unassembled WGS sequence"/>
</dbReference>